<evidence type="ECO:0000313" key="2">
    <source>
        <dbReference type="Proteomes" id="UP000032066"/>
    </source>
</evidence>
<proteinExistence type="predicted"/>
<gene>
    <name evidence="1" type="ORF">TR51_06425</name>
</gene>
<sequence length="75" mass="8529">MSTTPAEGTCQLCQQHRPLFVYEYQHQTVWGPAESTNYELCSRCWERAETARASDCELDLPLLVYIAEYATPIAA</sequence>
<name>A0A0D0Q384_KITGR</name>
<dbReference type="OrthoDB" id="4253343at2"/>
<protein>
    <submittedName>
        <fullName evidence="1">Uncharacterized protein</fullName>
    </submittedName>
</protein>
<reference evidence="1 2" key="1">
    <citation type="submission" date="2015-02" db="EMBL/GenBank/DDBJ databases">
        <title>Draft genome sequence of Kitasatospora griseola MF730-N6, a bafilomycin, terpentecin and satosporin producer.</title>
        <authorList>
            <person name="Arens J.C."/>
            <person name="Haltli B."/>
            <person name="Kerr R.G."/>
        </authorList>
    </citation>
    <scope>NUCLEOTIDE SEQUENCE [LARGE SCALE GENOMIC DNA]</scope>
    <source>
        <strain evidence="1 2">MF730-N6</strain>
    </source>
</reference>
<dbReference type="AlphaFoldDB" id="A0A0D0Q384"/>
<dbReference type="RefSeq" id="WP_043908737.1">
    <property type="nucleotide sequence ID" value="NZ_JXZB01000001.1"/>
</dbReference>
<dbReference type="EMBL" id="JXZB01000001">
    <property type="protein sequence ID" value="KIQ67022.1"/>
    <property type="molecule type" value="Genomic_DNA"/>
</dbReference>
<keyword evidence="2" id="KW-1185">Reference proteome</keyword>
<dbReference type="PATRIC" id="fig|2064.6.peg.1408"/>
<comment type="caution">
    <text evidence="1">The sequence shown here is derived from an EMBL/GenBank/DDBJ whole genome shotgun (WGS) entry which is preliminary data.</text>
</comment>
<organism evidence="1 2">
    <name type="scientific">Kitasatospora griseola</name>
    <name type="common">Streptomyces griseolosporeus</name>
    <dbReference type="NCBI Taxonomy" id="2064"/>
    <lineage>
        <taxon>Bacteria</taxon>
        <taxon>Bacillati</taxon>
        <taxon>Actinomycetota</taxon>
        <taxon>Actinomycetes</taxon>
        <taxon>Kitasatosporales</taxon>
        <taxon>Streptomycetaceae</taxon>
        <taxon>Kitasatospora</taxon>
    </lineage>
</organism>
<dbReference type="Proteomes" id="UP000032066">
    <property type="component" value="Unassembled WGS sequence"/>
</dbReference>
<evidence type="ECO:0000313" key="1">
    <source>
        <dbReference type="EMBL" id="KIQ67022.1"/>
    </source>
</evidence>
<accession>A0A0D0Q384</accession>